<proteinExistence type="predicted"/>
<reference evidence="2 3" key="1">
    <citation type="submission" date="2019-02" db="EMBL/GenBank/DDBJ databases">
        <title>Deep-cultivation of Planctomycetes and their phenomic and genomic characterization uncovers novel biology.</title>
        <authorList>
            <person name="Wiegand S."/>
            <person name="Jogler M."/>
            <person name="Boedeker C."/>
            <person name="Pinto D."/>
            <person name="Vollmers J."/>
            <person name="Rivas-Marin E."/>
            <person name="Kohn T."/>
            <person name="Peeters S.H."/>
            <person name="Heuer A."/>
            <person name="Rast P."/>
            <person name="Oberbeckmann S."/>
            <person name="Bunk B."/>
            <person name="Jeske O."/>
            <person name="Meyerdierks A."/>
            <person name="Storesund J.E."/>
            <person name="Kallscheuer N."/>
            <person name="Luecker S."/>
            <person name="Lage O.M."/>
            <person name="Pohl T."/>
            <person name="Merkel B.J."/>
            <person name="Hornburger P."/>
            <person name="Mueller R.-W."/>
            <person name="Bruemmer F."/>
            <person name="Labrenz M."/>
            <person name="Spormann A.M."/>
            <person name="Op Den Camp H."/>
            <person name="Overmann J."/>
            <person name="Amann R."/>
            <person name="Jetten M.S.M."/>
            <person name="Mascher T."/>
            <person name="Medema M.H."/>
            <person name="Devos D.P."/>
            <person name="Kaster A.-K."/>
            <person name="Ovreas L."/>
            <person name="Rohde M."/>
            <person name="Galperin M.Y."/>
            <person name="Jogler C."/>
        </authorList>
    </citation>
    <scope>NUCLEOTIDE SEQUENCE [LARGE SCALE GENOMIC DNA]</scope>
    <source>
        <strain evidence="2 3">Enr8</strain>
    </source>
</reference>
<protein>
    <submittedName>
        <fullName evidence="2">Putative neutral zinc metallopeptidase</fullName>
    </submittedName>
</protein>
<keyword evidence="1" id="KW-1133">Transmembrane helix</keyword>
<dbReference type="OrthoDB" id="9784298at2"/>
<dbReference type="RefSeq" id="WP_146428591.1">
    <property type="nucleotide sequence ID" value="NZ_SJPF01000001.1"/>
</dbReference>
<dbReference type="PANTHER" id="PTHR36434">
    <property type="entry name" value="MEMBRANE PROTEASE YUGP-RELATED"/>
    <property type="match status" value="1"/>
</dbReference>
<dbReference type="Proteomes" id="UP000318878">
    <property type="component" value="Unassembled WGS sequence"/>
</dbReference>
<dbReference type="AlphaFoldDB" id="A0A5C5VI94"/>
<organism evidence="2 3">
    <name type="scientific">Blastopirellula retiformator</name>
    <dbReference type="NCBI Taxonomy" id="2527970"/>
    <lineage>
        <taxon>Bacteria</taxon>
        <taxon>Pseudomonadati</taxon>
        <taxon>Planctomycetota</taxon>
        <taxon>Planctomycetia</taxon>
        <taxon>Pirellulales</taxon>
        <taxon>Pirellulaceae</taxon>
        <taxon>Blastopirellula</taxon>
    </lineage>
</organism>
<evidence type="ECO:0000313" key="3">
    <source>
        <dbReference type="Proteomes" id="UP000318878"/>
    </source>
</evidence>
<keyword evidence="1" id="KW-0812">Transmembrane</keyword>
<sequence length="226" mass="24651">MYFFDPMYFLIIAPALLLAFIAQMWLKSTYASAMKKPAPLSGAAAARHILDSAGLYDVSIEQIPGHLSDHYDPGAKVLRLSPDVYQSRSLGAVGIAAHEAGHAIQDAKHYAPLVLRNLAVPTASFGSGASWILLLLGMVFNFKFLMLAGIVLFGCVVVFQLINLPVEFDASARAKRVLVDLNIVPQDDMPAVRNMLYAAALTYVAATLQAVLTLLYYVMIYASRRD</sequence>
<comment type="caution">
    <text evidence="2">The sequence shown here is derived from an EMBL/GenBank/DDBJ whole genome shotgun (WGS) entry which is preliminary data.</text>
</comment>
<dbReference type="InterPro" id="IPR007395">
    <property type="entry name" value="Zn_peptidase_2"/>
</dbReference>
<feature type="transmembrane region" description="Helical" evidence="1">
    <location>
        <begin position="196"/>
        <end position="219"/>
    </location>
</feature>
<feature type="transmembrane region" description="Helical" evidence="1">
    <location>
        <begin position="118"/>
        <end position="138"/>
    </location>
</feature>
<dbReference type="EMBL" id="SJPF01000001">
    <property type="protein sequence ID" value="TWT38326.1"/>
    <property type="molecule type" value="Genomic_DNA"/>
</dbReference>
<evidence type="ECO:0000256" key="1">
    <source>
        <dbReference type="SAM" id="Phobius"/>
    </source>
</evidence>
<keyword evidence="1" id="KW-0472">Membrane</keyword>
<gene>
    <name evidence="2" type="ORF">Enr8_00180</name>
</gene>
<feature type="transmembrane region" description="Helical" evidence="1">
    <location>
        <begin position="6"/>
        <end position="26"/>
    </location>
</feature>
<accession>A0A5C5VI94</accession>
<evidence type="ECO:0000313" key="2">
    <source>
        <dbReference type="EMBL" id="TWT38326.1"/>
    </source>
</evidence>
<dbReference type="PANTHER" id="PTHR36434:SF1">
    <property type="entry name" value="MEMBRANE PROTEASE YUGP-RELATED"/>
    <property type="match status" value="1"/>
</dbReference>
<name>A0A5C5VI94_9BACT</name>
<dbReference type="Pfam" id="PF04298">
    <property type="entry name" value="Zn_peptidase_2"/>
    <property type="match status" value="1"/>
</dbReference>
<keyword evidence="3" id="KW-1185">Reference proteome</keyword>
<feature type="transmembrane region" description="Helical" evidence="1">
    <location>
        <begin position="144"/>
        <end position="166"/>
    </location>
</feature>